<proteinExistence type="predicted"/>
<dbReference type="OrthoDB" id="7701031at2759"/>
<dbReference type="Gene3D" id="3.40.395.10">
    <property type="entry name" value="Adenoviral Proteinase, Chain A"/>
    <property type="match status" value="1"/>
</dbReference>
<dbReference type="Proteomes" id="UP000765509">
    <property type="component" value="Unassembled WGS sequence"/>
</dbReference>
<protein>
    <recommendedName>
        <fullName evidence="3">Ubiquitin-like protease family profile domain-containing protein</fullName>
    </recommendedName>
</protein>
<evidence type="ECO:0000313" key="2">
    <source>
        <dbReference type="Proteomes" id="UP000765509"/>
    </source>
</evidence>
<dbReference type="SUPFAM" id="SSF54001">
    <property type="entry name" value="Cysteine proteinases"/>
    <property type="match status" value="1"/>
</dbReference>
<dbReference type="AlphaFoldDB" id="A0A9Q3ILN4"/>
<dbReference type="InterPro" id="IPR038765">
    <property type="entry name" value="Papain-like_cys_pep_sf"/>
</dbReference>
<evidence type="ECO:0008006" key="3">
    <source>
        <dbReference type="Google" id="ProtNLM"/>
    </source>
</evidence>
<sequence>MTQNSQFWSILHTDGDNPRGQLNDDHMYVFMNLGPEMRMQSTLLKQNPQFIQERNENETFIQILHSGPYDSGHWICIWYDTSVVHVYDSMNLKLNAEHYEYLNRLLPNKRTLNVVYEKVQYQKKHFNCGLFSIANAISILNGLCPCTITYDEPSMRSHLTRIFESNEISLFPIINVATLSDVKSHNRDKSLSYSHHHQNLAATEVDMSEYTQKYVNNLSEETIIDTIDLSGIDKSPSKDQLIESLIINDRVKYLILTLNIIILINVTPKKVIKAYFKCSYQEIERNIIFTISICISRF</sequence>
<comment type="caution">
    <text evidence="1">The sequence shown here is derived from an EMBL/GenBank/DDBJ whole genome shotgun (WGS) entry which is preliminary data.</text>
</comment>
<dbReference type="EMBL" id="AVOT02048267">
    <property type="protein sequence ID" value="MBW0543504.1"/>
    <property type="molecule type" value="Genomic_DNA"/>
</dbReference>
<dbReference type="PANTHER" id="PTHR34718:SF2">
    <property type="entry name" value="PHD-TYPE DOMAIN-CONTAINING PROTEIN"/>
    <property type="match status" value="1"/>
</dbReference>
<evidence type="ECO:0000313" key="1">
    <source>
        <dbReference type="EMBL" id="MBW0543504.1"/>
    </source>
</evidence>
<accession>A0A9Q3ILN4</accession>
<name>A0A9Q3ILN4_9BASI</name>
<keyword evidence="2" id="KW-1185">Reference proteome</keyword>
<gene>
    <name evidence="1" type="ORF">O181_083219</name>
</gene>
<organism evidence="1 2">
    <name type="scientific">Austropuccinia psidii MF-1</name>
    <dbReference type="NCBI Taxonomy" id="1389203"/>
    <lineage>
        <taxon>Eukaryota</taxon>
        <taxon>Fungi</taxon>
        <taxon>Dikarya</taxon>
        <taxon>Basidiomycota</taxon>
        <taxon>Pucciniomycotina</taxon>
        <taxon>Pucciniomycetes</taxon>
        <taxon>Pucciniales</taxon>
        <taxon>Sphaerophragmiaceae</taxon>
        <taxon>Austropuccinia</taxon>
    </lineage>
</organism>
<reference evidence="1" key="1">
    <citation type="submission" date="2021-03" db="EMBL/GenBank/DDBJ databases">
        <title>Draft genome sequence of rust myrtle Austropuccinia psidii MF-1, a brazilian biotype.</title>
        <authorList>
            <person name="Quecine M.C."/>
            <person name="Pachon D.M.R."/>
            <person name="Bonatelli M.L."/>
            <person name="Correr F.H."/>
            <person name="Franceschini L.M."/>
            <person name="Leite T.F."/>
            <person name="Margarido G.R.A."/>
            <person name="Almeida C.A."/>
            <person name="Ferrarezi J.A."/>
            <person name="Labate C.A."/>
        </authorList>
    </citation>
    <scope>NUCLEOTIDE SEQUENCE</scope>
    <source>
        <strain evidence="1">MF-1</strain>
    </source>
</reference>
<dbReference type="PANTHER" id="PTHR34718">
    <property type="entry name" value="PHD-TYPE DOMAIN-CONTAINING PROTEIN"/>
    <property type="match status" value="1"/>
</dbReference>